<feature type="domain" description="CRAL-TRIO" evidence="1">
    <location>
        <begin position="33"/>
        <end position="127"/>
    </location>
</feature>
<comment type="caution">
    <text evidence="2">The sequence shown here is derived from an EMBL/GenBank/DDBJ whole genome shotgun (WGS) entry which is preliminary data.</text>
</comment>
<dbReference type="PANTHER" id="PTHR45845">
    <property type="entry name" value="RHO GUANINE NUCLEOTIDE EXCHANGE FACTOR-RELATED"/>
    <property type="match status" value="1"/>
</dbReference>
<dbReference type="EMBL" id="CAJHNH020000413">
    <property type="protein sequence ID" value="CAG5117491.1"/>
    <property type="molecule type" value="Genomic_DNA"/>
</dbReference>
<dbReference type="InterPro" id="IPR001251">
    <property type="entry name" value="CRAL-TRIO_dom"/>
</dbReference>
<evidence type="ECO:0000259" key="1">
    <source>
        <dbReference type="Pfam" id="PF00650"/>
    </source>
</evidence>
<protein>
    <recommendedName>
        <fullName evidence="1">CRAL-TRIO domain-containing protein</fullName>
    </recommendedName>
</protein>
<reference evidence="2" key="1">
    <citation type="submission" date="2021-04" db="EMBL/GenBank/DDBJ databases">
        <authorList>
            <consortium name="Molecular Ecology Group"/>
        </authorList>
    </citation>
    <scope>NUCLEOTIDE SEQUENCE</scope>
</reference>
<dbReference type="OrthoDB" id="6152532at2759"/>
<dbReference type="AlphaFoldDB" id="A0A8S3YQB6"/>
<dbReference type="Proteomes" id="UP000678393">
    <property type="component" value="Unassembled WGS sequence"/>
</dbReference>
<name>A0A8S3YQB6_9EUPU</name>
<dbReference type="Gene3D" id="3.40.525.10">
    <property type="entry name" value="CRAL-TRIO lipid binding domain"/>
    <property type="match status" value="1"/>
</dbReference>
<dbReference type="InterPro" id="IPR036865">
    <property type="entry name" value="CRAL-TRIO_dom_sf"/>
</dbReference>
<dbReference type="PANTHER" id="PTHR45845:SF3">
    <property type="entry name" value="PURATROPHIN-1-LIKE, ISOFORM A"/>
    <property type="match status" value="1"/>
</dbReference>
<evidence type="ECO:0000313" key="3">
    <source>
        <dbReference type="Proteomes" id="UP000678393"/>
    </source>
</evidence>
<feature type="non-terminal residue" evidence="2">
    <location>
        <position position="150"/>
    </location>
</feature>
<accession>A0A8S3YQB6</accession>
<sequence length="150" mass="16432">LTTTGESSSSSVSVHRKLEAPELISQVDSELLSSGVAILPGCTDEEGRNLVYIFTCSSLWHERRVSSTELARLLMYYYTVPRKKPRQEGMAIVADIRGVTPSTVNVLLEALNLLQENIPGCVAVVHLFADKNAQSCVIKSPLYDAKSHVN</sequence>
<proteinExistence type="predicted"/>
<dbReference type="Pfam" id="PF00650">
    <property type="entry name" value="CRAL_TRIO"/>
    <property type="match status" value="1"/>
</dbReference>
<dbReference type="SUPFAM" id="SSF52087">
    <property type="entry name" value="CRAL/TRIO domain"/>
    <property type="match status" value="1"/>
</dbReference>
<organism evidence="2 3">
    <name type="scientific">Candidula unifasciata</name>
    <dbReference type="NCBI Taxonomy" id="100452"/>
    <lineage>
        <taxon>Eukaryota</taxon>
        <taxon>Metazoa</taxon>
        <taxon>Spiralia</taxon>
        <taxon>Lophotrochozoa</taxon>
        <taxon>Mollusca</taxon>
        <taxon>Gastropoda</taxon>
        <taxon>Heterobranchia</taxon>
        <taxon>Euthyneura</taxon>
        <taxon>Panpulmonata</taxon>
        <taxon>Eupulmonata</taxon>
        <taxon>Stylommatophora</taxon>
        <taxon>Helicina</taxon>
        <taxon>Helicoidea</taxon>
        <taxon>Geomitridae</taxon>
        <taxon>Candidula</taxon>
    </lineage>
</organism>
<evidence type="ECO:0000313" key="2">
    <source>
        <dbReference type="EMBL" id="CAG5117491.1"/>
    </source>
</evidence>
<keyword evidence="3" id="KW-1185">Reference proteome</keyword>
<dbReference type="InterPro" id="IPR052231">
    <property type="entry name" value="Rho_GEF_signaling-related"/>
</dbReference>
<gene>
    <name evidence="2" type="ORF">CUNI_LOCUS3049</name>
</gene>
<feature type="non-terminal residue" evidence="2">
    <location>
        <position position="1"/>
    </location>
</feature>